<dbReference type="PANTHER" id="PTHR31900">
    <property type="entry name" value="F-BOX/RNI SUPERFAMILY PROTEIN-RELATED"/>
    <property type="match status" value="1"/>
</dbReference>
<feature type="region of interest" description="Disordered" evidence="1">
    <location>
        <begin position="31"/>
        <end position="55"/>
    </location>
</feature>
<dbReference type="InParanoid" id="A0A0N7KPZ2"/>
<dbReference type="Gene3D" id="3.80.10.10">
    <property type="entry name" value="Ribonuclease Inhibitor"/>
    <property type="match status" value="1"/>
</dbReference>
<feature type="chain" id="PRO_5006014854" evidence="2">
    <location>
        <begin position="19"/>
        <end position="471"/>
    </location>
</feature>
<evidence type="ECO:0000313" key="3">
    <source>
        <dbReference type="EMBL" id="BAT05770.1"/>
    </source>
</evidence>
<keyword evidence="4" id="KW-1185">Reference proteome</keyword>
<protein>
    <submittedName>
        <fullName evidence="3">Os08g0461400 protein</fullName>
    </submittedName>
</protein>
<proteinExistence type="predicted"/>
<dbReference type="PaxDb" id="39947-A0A0N7KPZ2"/>
<dbReference type="AlphaFoldDB" id="A0A0N7KPZ2"/>
<dbReference type="Proteomes" id="UP000059680">
    <property type="component" value="Chromosome 8"/>
</dbReference>
<gene>
    <name evidence="3" type="ordered locus">Os08g0461400</name>
    <name evidence="3" type="ORF">OSNPB_080461400</name>
</gene>
<organism evidence="3 4">
    <name type="scientific">Oryza sativa subsp. japonica</name>
    <name type="common">Rice</name>
    <dbReference type="NCBI Taxonomy" id="39947"/>
    <lineage>
        <taxon>Eukaryota</taxon>
        <taxon>Viridiplantae</taxon>
        <taxon>Streptophyta</taxon>
        <taxon>Embryophyta</taxon>
        <taxon>Tracheophyta</taxon>
        <taxon>Spermatophyta</taxon>
        <taxon>Magnoliopsida</taxon>
        <taxon>Liliopsida</taxon>
        <taxon>Poales</taxon>
        <taxon>Poaceae</taxon>
        <taxon>BOP clade</taxon>
        <taxon>Oryzoideae</taxon>
        <taxon>Oryzeae</taxon>
        <taxon>Oryzinae</taxon>
        <taxon>Oryza</taxon>
        <taxon>Oryza sativa</taxon>
    </lineage>
</organism>
<dbReference type="EMBL" id="AP014964">
    <property type="protein sequence ID" value="BAT05770.1"/>
    <property type="molecule type" value="Genomic_DNA"/>
</dbReference>
<dbReference type="FunCoup" id="A0A0N7KPZ2">
    <property type="interactions" value="6"/>
</dbReference>
<evidence type="ECO:0000313" key="4">
    <source>
        <dbReference type="Proteomes" id="UP000059680"/>
    </source>
</evidence>
<feature type="region of interest" description="Disordered" evidence="1">
    <location>
        <begin position="78"/>
        <end position="110"/>
    </location>
</feature>
<keyword evidence="2" id="KW-0732">Signal</keyword>
<dbReference type="SUPFAM" id="SSF52047">
    <property type="entry name" value="RNI-like"/>
    <property type="match status" value="1"/>
</dbReference>
<dbReference type="SMR" id="A0A0N7KPZ2"/>
<evidence type="ECO:0000256" key="2">
    <source>
        <dbReference type="SAM" id="SignalP"/>
    </source>
</evidence>
<dbReference type="OMA" id="CFLTVGR"/>
<dbReference type="PANTHER" id="PTHR31900:SF34">
    <property type="entry name" value="EMB|CAB62440.1-RELATED"/>
    <property type="match status" value="1"/>
</dbReference>
<feature type="signal peptide" evidence="2">
    <location>
        <begin position="1"/>
        <end position="18"/>
    </location>
</feature>
<dbReference type="InterPro" id="IPR050232">
    <property type="entry name" value="FBL13/AtMIF1-like"/>
</dbReference>
<dbReference type="Gramene" id="Os08t0461400-01">
    <property type="protein sequence ID" value="Os08t0461400-01"/>
    <property type="gene ID" value="Os08g0461400"/>
</dbReference>
<dbReference type="STRING" id="39947.A0A0N7KPZ2"/>
<name>A0A0N7KPZ2_ORYSJ</name>
<feature type="non-terminal residue" evidence="3">
    <location>
        <position position="471"/>
    </location>
</feature>
<evidence type="ECO:0000256" key="1">
    <source>
        <dbReference type="SAM" id="MobiDB-lite"/>
    </source>
</evidence>
<reference evidence="3 4" key="3">
    <citation type="journal article" date="2013" name="Rice">
        <title>Improvement of the Oryza sativa Nipponbare reference genome using next generation sequence and optical map data.</title>
        <authorList>
            <person name="Kawahara Y."/>
            <person name="de la Bastide M."/>
            <person name="Hamilton J.P."/>
            <person name="Kanamori H."/>
            <person name="McCombie W.R."/>
            <person name="Ouyang S."/>
            <person name="Schwartz D.C."/>
            <person name="Tanaka T."/>
            <person name="Wu J."/>
            <person name="Zhou S."/>
            <person name="Childs K.L."/>
            <person name="Davidson R.M."/>
            <person name="Lin H."/>
            <person name="Quesada-Ocampo L."/>
            <person name="Vaillancourt B."/>
            <person name="Sakai H."/>
            <person name="Lee S.S."/>
            <person name="Kim J."/>
            <person name="Numa H."/>
            <person name="Itoh T."/>
            <person name="Buell C.R."/>
            <person name="Matsumoto T."/>
        </authorList>
    </citation>
    <scope>NUCLEOTIDE SEQUENCE [LARGE SCALE GENOMIC DNA]</scope>
    <source>
        <strain evidence="4">cv. Nipponbare</strain>
    </source>
</reference>
<sequence length="471" mass="51928">LLFFFFYITGSLQLVVLAADVELLIAGGRNAGRLRGPHRRPRPQSSVEESRIARSNNRDGNDAVAWLQAVAVAGRCGNGGGGGPGLPPAGDARRRHLPSPHPRDRPHFGALPRVAPLLGVRPLPHLLLATPHAPRRHQHRPPALIRPRPQVYQLVYRGGGGGGGAVPLLRPLAAPPRREGGPIPLPCFLTVGRGDPYAAFSIFSCCELTQLELADCYIPGLPTCFAGFPNLTSLRLSDVGFPDGAKGLEILLARSPLLKSLSLLMLLFPAKNGVYHQWVIQAPNLQNFFITGLYDDGWQIGDLTFLEEATVDWPLYSYDRDFVKLITGLSQARELDFAMPVRDVNVLEGLSCSFKNLKCLSLCTSLHLLSNVLSFFCIIRNASKLETLRIKLFDDSTQDDEVDNDFLNGQWTDDLFSNLKSVYVRNMTCKLSEMHFIEFILSKARNLEKNDVCLAEDCSKSNEEAVIELAK</sequence>
<reference evidence="4" key="1">
    <citation type="journal article" date="2005" name="Nature">
        <title>The map-based sequence of the rice genome.</title>
        <authorList>
            <consortium name="International rice genome sequencing project (IRGSP)"/>
            <person name="Matsumoto T."/>
            <person name="Wu J."/>
            <person name="Kanamori H."/>
            <person name="Katayose Y."/>
            <person name="Fujisawa M."/>
            <person name="Namiki N."/>
            <person name="Mizuno H."/>
            <person name="Yamamoto K."/>
            <person name="Antonio B.A."/>
            <person name="Baba T."/>
            <person name="Sakata K."/>
            <person name="Nagamura Y."/>
            <person name="Aoki H."/>
            <person name="Arikawa K."/>
            <person name="Arita K."/>
            <person name="Bito T."/>
            <person name="Chiden Y."/>
            <person name="Fujitsuka N."/>
            <person name="Fukunaka R."/>
            <person name="Hamada M."/>
            <person name="Harada C."/>
            <person name="Hayashi A."/>
            <person name="Hijishita S."/>
            <person name="Honda M."/>
            <person name="Hosokawa S."/>
            <person name="Ichikawa Y."/>
            <person name="Idonuma A."/>
            <person name="Iijima M."/>
            <person name="Ikeda M."/>
            <person name="Ikeno M."/>
            <person name="Ito K."/>
            <person name="Ito S."/>
            <person name="Ito T."/>
            <person name="Ito Y."/>
            <person name="Ito Y."/>
            <person name="Iwabuchi A."/>
            <person name="Kamiya K."/>
            <person name="Karasawa W."/>
            <person name="Kurita K."/>
            <person name="Katagiri S."/>
            <person name="Kikuta A."/>
            <person name="Kobayashi H."/>
            <person name="Kobayashi N."/>
            <person name="Machita K."/>
            <person name="Maehara T."/>
            <person name="Masukawa M."/>
            <person name="Mizubayashi T."/>
            <person name="Mukai Y."/>
            <person name="Nagasaki H."/>
            <person name="Nagata Y."/>
            <person name="Naito S."/>
            <person name="Nakashima M."/>
            <person name="Nakama Y."/>
            <person name="Nakamichi Y."/>
            <person name="Nakamura M."/>
            <person name="Meguro A."/>
            <person name="Negishi M."/>
            <person name="Ohta I."/>
            <person name="Ohta T."/>
            <person name="Okamoto M."/>
            <person name="Ono N."/>
            <person name="Saji S."/>
            <person name="Sakaguchi M."/>
            <person name="Sakai K."/>
            <person name="Shibata M."/>
            <person name="Shimokawa T."/>
            <person name="Song J."/>
            <person name="Takazaki Y."/>
            <person name="Terasawa K."/>
            <person name="Tsugane M."/>
            <person name="Tsuji K."/>
            <person name="Ueda S."/>
            <person name="Waki K."/>
            <person name="Yamagata H."/>
            <person name="Yamamoto M."/>
            <person name="Yamamoto S."/>
            <person name="Yamane H."/>
            <person name="Yoshiki S."/>
            <person name="Yoshihara R."/>
            <person name="Yukawa K."/>
            <person name="Zhong H."/>
            <person name="Yano M."/>
            <person name="Yuan Q."/>
            <person name="Ouyang S."/>
            <person name="Liu J."/>
            <person name="Jones K.M."/>
            <person name="Gansberger K."/>
            <person name="Moffat K."/>
            <person name="Hill J."/>
            <person name="Bera J."/>
            <person name="Fadrosh D."/>
            <person name="Jin S."/>
            <person name="Johri S."/>
            <person name="Kim M."/>
            <person name="Overton L."/>
            <person name="Reardon M."/>
            <person name="Tsitrin T."/>
            <person name="Vuong H."/>
            <person name="Weaver B."/>
            <person name="Ciecko A."/>
            <person name="Tallon L."/>
            <person name="Jackson J."/>
            <person name="Pai G."/>
            <person name="Aken S.V."/>
            <person name="Utterback T."/>
            <person name="Reidmuller S."/>
            <person name="Feldblyum T."/>
            <person name="Hsiao J."/>
            <person name="Zismann V."/>
            <person name="Iobst S."/>
            <person name="de Vazeille A.R."/>
            <person name="Buell C.R."/>
            <person name="Ying K."/>
            <person name="Li Y."/>
            <person name="Lu T."/>
            <person name="Huang Y."/>
            <person name="Zhao Q."/>
            <person name="Feng Q."/>
            <person name="Zhang L."/>
            <person name="Zhu J."/>
            <person name="Weng Q."/>
            <person name="Mu J."/>
            <person name="Lu Y."/>
            <person name="Fan D."/>
            <person name="Liu Y."/>
            <person name="Guan J."/>
            <person name="Zhang Y."/>
            <person name="Yu S."/>
            <person name="Liu X."/>
            <person name="Zhang Y."/>
            <person name="Hong G."/>
            <person name="Han B."/>
            <person name="Choisne N."/>
            <person name="Demange N."/>
            <person name="Orjeda G."/>
            <person name="Samain S."/>
            <person name="Cattolico L."/>
            <person name="Pelletier E."/>
            <person name="Couloux A."/>
            <person name="Segurens B."/>
            <person name="Wincker P."/>
            <person name="D'Hont A."/>
            <person name="Scarpelli C."/>
            <person name="Weissenbach J."/>
            <person name="Salanoubat M."/>
            <person name="Quetier F."/>
            <person name="Yu Y."/>
            <person name="Kim H.R."/>
            <person name="Rambo T."/>
            <person name="Currie J."/>
            <person name="Collura K."/>
            <person name="Luo M."/>
            <person name="Yang T."/>
            <person name="Ammiraju J.S.S."/>
            <person name="Engler F."/>
            <person name="Soderlund C."/>
            <person name="Wing R.A."/>
            <person name="Palmer L.E."/>
            <person name="de la Bastide M."/>
            <person name="Spiegel L."/>
            <person name="Nascimento L."/>
            <person name="Zutavern T."/>
            <person name="O'Shaughnessy A."/>
            <person name="Dike S."/>
            <person name="Dedhia N."/>
            <person name="Preston R."/>
            <person name="Balija V."/>
            <person name="McCombie W.R."/>
            <person name="Chow T."/>
            <person name="Chen H."/>
            <person name="Chung M."/>
            <person name="Chen C."/>
            <person name="Shaw J."/>
            <person name="Wu H."/>
            <person name="Hsiao K."/>
            <person name="Chao Y."/>
            <person name="Chu M."/>
            <person name="Cheng C."/>
            <person name="Hour A."/>
            <person name="Lee P."/>
            <person name="Lin S."/>
            <person name="Lin Y."/>
            <person name="Liou J."/>
            <person name="Liu S."/>
            <person name="Hsing Y."/>
            <person name="Raghuvanshi S."/>
            <person name="Mohanty A."/>
            <person name="Bharti A.K."/>
            <person name="Gaur A."/>
            <person name="Gupta V."/>
            <person name="Kumar D."/>
            <person name="Ravi V."/>
            <person name="Vij S."/>
            <person name="Kapur A."/>
            <person name="Khurana P."/>
            <person name="Khurana P."/>
            <person name="Khurana J.P."/>
            <person name="Tyagi A.K."/>
            <person name="Gaikwad K."/>
            <person name="Singh A."/>
            <person name="Dalal V."/>
            <person name="Srivastava S."/>
            <person name="Dixit A."/>
            <person name="Pal A.K."/>
            <person name="Ghazi I.A."/>
            <person name="Yadav M."/>
            <person name="Pandit A."/>
            <person name="Bhargava A."/>
            <person name="Sureshbabu K."/>
            <person name="Batra K."/>
            <person name="Sharma T.R."/>
            <person name="Mohapatra T."/>
            <person name="Singh N.K."/>
            <person name="Messing J."/>
            <person name="Nelson A.B."/>
            <person name="Fuks G."/>
            <person name="Kavchok S."/>
            <person name="Keizer G."/>
            <person name="Linton E."/>
            <person name="Llaca V."/>
            <person name="Song R."/>
            <person name="Tanyolac B."/>
            <person name="Young S."/>
            <person name="Ho-Il K."/>
            <person name="Hahn J.H."/>
            <person name="Sangsakoo G."/>
            <person name="Vanavichit A."/>
            <person name="de Mattos Luiz.A.T."/>
            <person name="Zimmer P.D."/>
            <person name="Malone G."/>
            <person name="Dellagostin O."/>
            <person name="de Oliveira A.C."/>
            <person name="Bevan M."/>
            <person name="Bancroft I."/>
            <person name="Minx P."/>
            <person name="Cordum H."/>
            <person name="Wilson R."/>
            <person name="Cheng Z."/>
            <person name="Jin W."/>
            <person name="Jiang J."/>
            <person name="Leong S.A."/>
            <person name="Iwama H."/>
            <person name="Gojobori T."/>
            <person name="Itoh T."/>
            <person name="Niimura Y."/>
            <person name="Fujii Y."/>
            <person name="Habara T."/>
            <person name="Sakai H."/>
            <person name="Sato Y."/>
            <person name="Wilson G."/>
            <person name="Kumar K."/>
            <person name="McCouch S."/>
            <person name="Juretic N."/>
            <person name="Hoen D."/>
            <person name="Wright S."/>
            <person name="Bruskiewich R."/>
            <person name="Bureau T."/>
            <person name="Miyao A."/>
            <person name="Hirochika H."/>
            <person name="Nishikawa T."/>
            <person name="Kadowaki K."/>
            <person name="Sugiura M."/>
            <person name="Burr B."/>
            <person name="Sasaki T."/>
        </authorList>
    </citation>
    <scope>NUCLEOTIDE SEQUENCE [LARGE SCALE GENOMIC DNA]</scope>
    <source>
        <strain evidence="4">cv. Nipponbare</strain>
    </source>
</reference>
<dbReference type="InterPro" id="IPR032675">
    <property type="entry name" value="LRR_dom_sf"/>
</dbReference>
<accession>A0A0N7KPZ2</accession>
<reference evidence="3 4" key="2">
    <citation type="journal article" date="2013" name="Plant Cell Physiol.">
        <title>Rice Annotation Project Database (RAP-DB): an integrative and interactive database for rice genomics.</title>
        <authorList>
            <person name="Sakai H."/>
            <person name="Lee S.S."/>
            <person name="Tanaka T."/>
            <person name="Numa H."/>
            <person name="Kim J."/>
            <person name="Kawahara Y."/>
            <person name="Wakimoto H."/>
            <person name="Yang C.C."/>
            <person name="Iwamoto M."/>
            <person name="Abe T."/>
            <person name="Yamada Y."/>
            <person name="Muto A."/>
            <person name="Inokuchi H."/>
            <person name="Ikemura T."/>
            <person name="Matsumoto T."/>
            <person name="Sasaki T."/>
            <person name="Itoh T."/>
        </authorList>
    </citation>
    <scope>NUCLEOTIDE SEQUENCE [LARGE SCALE GENOMIC DNA]</scope>
    <source>
        <strain evidence="4">cv. Nipponbare</strain>
    </source>
</reference>